<dbReference type="RefSeq" id="XP_060408924.1">
    <property type="nucleotide sequence ID" value="XM_060564860.1"/>
</dbReference>
<feature type="domain" description="PD-(D/E)XK nuclease-like" evidence="1">
    <location>
        <begin position="1"/>
        <end position="75"/>
    </location>
</feature>
<accession>A0AAD8PN77</accession>
<keyword evidence="3" id="KW-1185">Reference proteome</keyword>
<sequence>MIDSAIFIETENNAPPGSALEQHIQGLRKRSRTGAVNATDYDFLLDNPITLSIESNRSEGFEAATLQIGTWHAAH</sequence>
<evidence type="ECO:0000259" key="1">
    <source>
        <dbReference type="Pfam" id="PF20516"/>
    </source>
</evidence>
<dbReference type="AlphaFoldDB" id="A0AAD8PN77"/>
<dbReference type="EMBL" id="JAHLJV010000095">
    <property type="protein sequence ID" value="KAK1573279.1"/>
    <property type="molecule type" value="Genomic_DNA"/>
</dbReference>
<comment type="caution">
    <text evidence="2">The sequence shown here is derived from an EMBL/GenBank/DDBJ whole genome shotgun (WGS) entry which is preliminary data.</text>
</comment>
<evidence type="ECO:0000313" key="2">
    <source>
        <dbReference type="EMBL" id="KAK1573279.1"/>
    </source>
</evidence>
<dbReference type="GeneID" id="85449100"/>
<name>A0AAD8PN77_9PEZI</name>
<dbReference type="Pfam" id="PF20516">
    <property type="entry name" value="PDDEXK_12"/>
    <property type="match status" value="1"/>
</dbReference>
<reference evidence="2" key="1">
    <citation type="submission" date="2021-06" db="EMBL/GenBank/DDBJ databases">
        <title>Comparative genomics, transcriptomics and evolutionary studies reveal genomic signatures of adaptation to plant cell wall in hemibiotrophic fungi.</title>
        <authorList>
            <consortium name="DOE Joint Genome Institute"/>
            <person name="Baroncelli R."/>
            <person name="Diaz J.F."/>
            <person name="Benocci T."/>
            <person name="Peng M."/>
            <person name="Battaglia E."/>
            <person name="Haridas S."/>
            <person name="Andreopoulos W."/>
            <person name="Labutti K."/>
            <person name="Pangilinan J."/>
            <person name="Floch G.L."/>
            <person name="Makela M.R."/>
            <person name="Henrissat B."/>
            <person name="Grigoriev I.V."/>
            <person name="Crouch J.A."/>
            <person name="De Vries R.P."/>
            <person name="Sukno S.A."/>
            <person name="Thon M.R."/>
        </authorList>
    </citation>
    <scope>NUCLEOTIDE SEQUENCE</scope>
    <source>
        <strain evidence="2">CBS 125086</strain>
    </source>
</reference>
<dbReference type="InterPro" id="IPR046797">
    <property type="entry name" value="PDDEXK_12"/>
</dbReference>
<proteinExistence type="predicted"/>
<protein>
    <recommendedName>
        <fullName evidence="1">PD-(D/E)XK nuclease-like domain-containing protein</fullName>
    </recommendedName>
</protein>
<dbReference type="Proteomes" id="UP001230504">
    <property type="component" value="Unassembled WGS sequence"/>
</dbReference>
<gene>
    <name evidence="2" type="ORF">LY79DRAFT_697864</name>
</gene>
<organism evidence="2 3">
    <name type="scientific">Colletotrichum navitas</name>
    <dbReference type="NCBI Taxonomy" id="681940"/>
    <lineage>
        <taxon>Eukaryota</taxon>
        <taxon>Fungi</taxon>
        <taxon>Dikarya</taxon>
        <taxon>Ascomycota</taxon>
        <taxon>Pezizomycotina</taxon>
        <taxon>Sordariomycetes</taxon>
        <taxon>Hypocreomycetidae</taxon>
        <taxon>Glomerellales</taxon>
        <taxon>Glomerellaceae</taxon>
        <taxon>Colletotrichum</taxon>
        <taxon>Colletotrichum graminicola species complex</taxon>
    </lineage>
</organism>
<evidence type="ECO:0000313" key="3">
    <source>
        <dbReference type="Proteomes" id="UP001230504"/>
    </source>
</evidence>